<keyword evidence="6" id="KW-0378">Hydrolase</keyword>
<proteinExistence type="predicted"/>
<dbReference type="InterPro" id="IPR050706">
    <property type="entry name" value="Cyclic-di-GMP_PDE-like"/>
</dbReference>
<evidence type="ECO:0000256" key="3">
    <source>
        <dbReference type="ARBA" id="ARBA00022475"/>
    </source>
</evidence>
<evidence type="ECO:0000256" key="4">
    <source>
        <dbReference type="ARBA" id="ARBA00022636"/>
    </source>
</evidence>
<dbReference type="PANTHER" id="PTHR33121">
    <property type="entry name" value="CYCLIC DI-GMP PHOSPHODIESTERASE PDEF"/>
    <property type="match status" value="1"/>
</dbReference>
<dbReference type="GO" id="GO:0005886">
    <property type="term" value="C:plasma membrane"/>
    <property type="evidence" value="ECO:0007669"/>
    <property type="project" value="UniProtKB-SubCell"/>
</dbReference>
<evidence type="ECO:0000256" key="7">
    <source>
        <dbReference type="ARBA" id="ARBA00022989"/>
    </source>
</evidence>
<dbReference type="Pfam" id="PF12792">
    <property type="entry name" value="CSS-motif"/>
    <property type="match status" value="1"/>
</dbReference>
<dbReference type="InterPro" id="IPR035919">
    <property type="entry name" value="EAL_sf"/>
</dbReference>
<dbReference type="PANTHER" id="PTHR33121:SF79">
    <property type="entry name" value="CYCLIC DI-GMP PHOSPHODIESTERASE PDED-RELATED"/>
    <property type="match status" value="1"/>
</dbReference>
<comment type="catalytic activity">
    <reaction evidence="9">
        <text>3',3'-c-di-GMP + H2O = 5'-phosphoguanylyl(3'-&gt;5')guanosine + H(+)</text>
        <dbReference type="Rhea" id="RHEA:24902"/>
        <dbReference type="ChEBI" id="CHEBI:15377"/>
        <dbReference type="ChEBI" id="CHEBI:15378"/>
        <dbReference type="ChEBI" id="CHEBI:58754"/>
        <dbReference type="ChEBI" id="CHEBI:58805"/>
        <dbReference type="EC" id="3.1.4.52"/>
    </reaction>
</comment>
<dbReference type="OrthoDB" id="9813903at2"/>
<dbReference type="CDD" id="cd01948">
    <property type="entry name" value="EAL"/>
    <property type="match status" value="1"/>
</dbReference>
<evidence type="ECO:0000313" key="12">
    <source>
        <dbReference type="EMBL" id="EGK70506.1"/>
    </source>
</evidence>
<organism evidence="12 13">
    <name type="scientific">Methyloversatilis universalis (strain ATCC BAA-1314 / DSM 25237 / JCM 13912 / CCUG 52030 / FAM5)</name>
    <dbReference type="NCBI Taxonomy" id="1000565"/>
    <lineage>
        <taxon>Bacteria</taxon>
        <taxon>Pseudomonadati</taxon>
        <taxon>Pseudomonadota</taxon>
        <taxon>Betaproteobacteria</taxon>
        <taxon>Nitrosomonadales</taxon>
        <taxon>Sterolibacteriaceae</taxon>
        <taxon>Methyloversatilis</taxon>
    </lineage>
</organism>
<dbReference type="STRING" id="1000565.METUNv1_03413"/>
<keyword evidence="5 10" id="KW-0812">Transmembrane</keyword>
<dbReference type="GO" id="GO:0071111">
    <property type="term" value="F:cyclic-guanylate-specific phosphodiesterase activity"/>
    <property type="evidence" value="ECO:0007669"/>
    <property type="project" value="UniProtKB-EC"/>
</dbReference>
<dbReference type="RefSeq" id="WP_008063817.1">
    <property type="nucleotide sequence ID" value="NZ_AFHG01000057.1"/>
</dbReference>
<evidence type="ECO:0000259" key="11">
    <source>
        <dbReference type="PROSITE" id="PS50883"/>
    </source>
</evidence>
<dbReference type="SUPFAM" id="SSF141868">
    <property type="entry name" value="EAL domain-like"/>
    <property type="match status" value="1"/>
</dbReference>
<evidence type="ECO:0000313" key="13">
    <source>
        <dbReference type="Proteomes" id="UP000005019"/>
    </source>
</evidence>
<dbReference type="EMBL" id="AFHG01000057">
    <property type="protein sequence ID" value="EGK70506.1"/>
    <property type="molecule type" value="Genomic_DNA"/>
</dbReference>
<evidence type="ECO:0000256" key="5">
    <source>
        <dbReference type="ARBA" id="ARBA00022692"/>
    </source>
</evidence>
<dbReference type="PROSITE" id="PS50883">
    <property type="entry name" value="EAL"/>
    <property type="match status" value="1"/>
</dbReference>
<evidence type="ECO:0000256" key="10">
    <source>
        <dbReference type="SAM" id="Phobius"/>
    </source>
</evidence>
<dbReference type="Pfam" id="PF00563">
    <property type="entry name" value="EAL"/>
    <property type="match status" value="1"/>
</dbReference>
<gene>
    <name evidence="12" type="ORF">METUNv1_03413</name>
</gene>
<keyword evidence="7 10" id="KW-1133">Transmembrane helix</keyword>
<reference evidence="12 13" key="1">
    <citation type="journal article" date="2011" name="J. Bacteriol.">
        <title>Genome sequence of Methyloversatilis universalis FAM5T, a methylotrophic representative of the order Rhodocyclales.</title>
        <authorList>
            <person name="Kittichotirat W."/>
            <person name="Good N.M."/>
            <person name="Hall R."/>
            <person name="Bringel F."/>
            <person name="Lajus A."/>
            <person name="Medigue C."/>
            <person name="Smalley N.E."/>
            <person name="Beck D."/>
            <person name="Bumgarner R."/>
            <person name="Vuilleumier S."/>
            <person name="Kalyuzhnaya M.G."/>
        </authorList>
    </citation>
    <scope>NUCLEOTIDE SEQUENCE [LARGE SCALE GENOMIC DNA]</scope>
    <source>
        <strain evidence="13">ATCC BAA-1314 / JCM 13912 / FAM5</strain>
    </source>
</reference>
<dbReference type="Gene3D" id="3.20.20.450">
    <property type="entry name" value="EAL domain"/>
    <property type="match status" value="1"/>
</dbReference>
<evidence type="ECO:0000256" key="6">
    <source>
        <dbReference type="ARBA" id="ARBA00022801"/>
    </source>
</evidence>
<name>F5RG18_METUF</name>
<comment type="caution">
    <text evidence="12">The sequence shown here is derived from an EMBL/GenBank/DDBJ whole genome shotgun (WGS) entry which is preliminary data.</text>
</comment>
<evidence type="ECO:0000256" key="8">
    <source>
        <dbReference type="ARBA" id="ARBA00023136"/>
    </source>
</evidence>
<feature type="domain" description="EAL" evidence="11">
    <location>
        <begin position="264"/>
        <end position="516"/>
    </location>
</feature>
<dbReference type="SMART" id="SM00052">
    <property type="entry name" value="EAL"/>
    <property type="match status" value="1"/>
</dbReference>
<dbReference type="eggNOG" id="COG4943">
    <property type="taxonomic scope" value="Bacteria"/>
</dbReference>
<dbReference type="AlphaFoldDB" id="F5RG18"/>
<keyword evidence="13" id="KW-1185">Reference proteome</keyword>
<evidence type="ECO:0000256" key="1">
    <source>
        <dbReference type="ARBA" id="ARBA00004651"/>
    </source>
</evidence>
<dbReference type="InterPro" id="IPR024744">
    <property type="entry name" value="CSS-motif_dom"/>
</dbReference>
<evidence type="ECO:0000256" key="2">
    <source>
        <dbReference type="ARBA" id="ARBA00012282"/>
    </source>
</evidence>
<dbReference type="Proteomes" id="UP000005019">
    <property type="component" value="Unassembled WGS sequence"/>
</dbReference>
<keyword evidence="8 10" id="KW-0472">Membrane</keyword>
<keyword evidence="3" id="KW-1003">Cell membrane</keyword>
<evidence type="ECO:0000256" key="9">
    <source>
        <dbReference type="ARBA" id="ARBA00034290"/>
    </source>
</evidence>
<comment type="subcellular location">
    <subcellularLocation>
        <location evidence="1">Cell membrane</location>
        <topology evidence="1">Multi-pass membrane protein</topology>
    </subcellularLocation>
</comment>
<accession>F5RG18</accession>
<dbReference type="InterPro" id="IPR001633">
    <property type="entry name" value="EAL_dom"/>
</dbReference>
<feature type="transmembrane region" description="Helical" evidence="10">
    <location>
        <begin position="235"/>
        <end position="257"/>
    </location>
</feature>
<dbReference type="EC" id="3.1.4.52" evidence="2"/>
<keyword evidence="4" id="KW-0973">c-di-GMP</keyword>
<protein>
    <recommendedName>
        <fullName evidence="2">cyclic-guanylate-specific phosphodiesterase</fullName>
        <ecNumber evidence="2">3.1.4.52</ecNumber>
    </recommendedName>
</protein>
<sequence length="516" mass="56833">MRRRALTSLLTLAALLAGLLPVAAGLYFSWVYTLRVETQHLDALAQQALARAEQVFDEAQSELSGLDSIPQPACSPAHIQRLRQIAYCTPFVREIAYVENGAIACSSMGEADHGRQLPAADWSDGNGRQIWFRVTHTLDDVRPSVAISRGNHLALIHASHFQARPVGDTRLAVLSTTDWLPLAHVDEPLLPSMIDTAVTGRERIQGDRLYAVAQSTRLPIVAVGAQTRAQLMAAWTQPLVMMTLLGVLLSTLLMWAVRRFAREYFSPATALLAAIRRGELRVAYHPQIRLSDGRCVGAELLVRWPDQNEPVMSTDDLVHLAEHSGFEHEITARVLRTAIAEIGDLLQRRPELTVSLNLASHDLERGDIVGLLTEVIEGSGIRRSQIELELTERNLIQAGPAADALAQLREAGHTVLLDDFGTGYSSLSYLHDLPVDALKIDRAFVGTIGAETPHAPLVPHIVEIARSRKLHMVAEGVETEQQASYLRQQGVEVAQGYLYARPMDAAEFRQFLATRS</sequence>